<feature type="transmembrane region" description="Helical" evidence="1">
    <location>
        <begin position="86"/>
        <end position="107"/>
    </location>
</feature>
<dbReference type="AlphaFoldDB" id="K1QND1"/>
<dbReference type="Gene3D" id="1.20.140.150">
    <property type="match status" value="1"/>
</dbReference>
<gene>
    <name evidence="2" type="ORF">CGI_10019789</name>
</gene>
<evidence type="ECO:0000313" key="2">
    <source>
        <dbReference type="EMBL" id="EKC30375.1"/>
    </source>
</evidence>
<evidence type="ECO:0000313" key="3">
    <source>
        <dbReference type="EnsemblMetazoa" id="G22823.8:cds"/>
    </source>
</evidence>
<dbReference type="KEGG" id="crg:105338113"/>
<evidence type="ECO:0000256" key="1">
    <source>
        <dbReference type="SAM" id="Phobius"/>
    </source>
</evidence>
<keyword evidence="1" id="KW-0472">Membrane</keyword>
<dbReference type="OrthoDB" id="6142059at2759"/>
<feature type="transmembrane region" description="Helical" evidence="1">
    <location>
        <begin position="154"/>
        <end position="174"/>
    </location>
</feature>
<feature type="transmembrane region" description="Helical" evidence="1">
    <location>
        <begin position="12"/>
        <end position="32"/>
    </location>
</feature>
<protein>
    <submittedName>
        <fullName evidence="2 3">Uncharacterized protein</fullName>
    </submittedName>
</protein>
<proteinExistence type="predicted"/>
<feature type="transmembrane region" description="Helical" evidence="1">
    <location>
        <begin position="114"/>
        <end position="134"/>
    </location>
</feature>
<keyword evidence="1" id="KW-1133">Transmembrane helix</keyword>
<dbReference type="EMBL" id="JH817326">
    <property type="protein sequence ID" value="EKC30375.1"/>
    <property type="molecule type" value="Genomic_DNA"/>
</dbReference>
<sequence length="191" mass="20881">MFPQGVNIALGLSYMLCTLLQIVGFGTPAWVVSDYNGEIFDSCGLLFCVSCRNGSGCETKTYLQTYQEYNTADGELVFADQVRETLIASLSVATAIIASILLLVNLCVKHQRPVLSLVAVLLTFISASLIWTIISSTLIPILKEDTKTYRFPYALFLSALGSFGAVFLAIIYLVRVIKVMSALSPSYQPLK</sequence>
<keyword evidence="1" id="KW-0812">Transmembrane</keyword>
<dbReference type="EnsemblMetazoa" id="G22823.8">
    <property type="protein sequence ID" value="G22823.8:cds"/>
    <property type="gene ID" value="G22823"/>
</dbReference>
<accession>K1QND1</accession>
<dbReference type="HOGENOM" id="CLU_1422729_0_0_1"/>
<name>K1QND1_MAGGI</name>
<reference evidence="2" key="1">
    <citation type="journal article" date="2012" name="Nature">
        <title>The oyster genome reveals stress adaptation and complexity of shell formation.</title>
        <authorList>
            <person name="Zhang G."/>
            <person name="Fang X."/>
            <person name="Guo X."/>
            <person name="Li L."/>
            <person name="Luo R."/>
            <person name="Xu F."/>
            <person name="Yang P."/>
            <person name="Zhang L."/>
            <person name="Wang X."/>
            <person name="Qi H."/>
            <person name="Xiong Z."/>
            <person name="Que H."/>
            <person name="Xie Y."/>
            <person name="Holland P.W."/>
            <person name="Paps J."/>
            <person name="Zhu Y."/>
            <person name="Wu F."/>
            <person name="Chen Y."/>
            <person name="Wang J."/>
            <person name="Peng C."/>
            <person name="Meng J."/>
            <person name="Yang L."/>
            <person name="Liu J."/>
            <person name="Wen B."/>
            <person name="Zhang N."/>
            <person name="Huang Z."/>
            <person name="Zhu Q."/>
            <person name="Feng Y."/>
            <person name="Mount A."/>
            <person name="Hedgecock D."/>
            <person name="Xu Z."/>
            <person name="Liu Y."/>
            <person name="Domazet-Loso T."/>
            <person name="Du Y."/>
            <person name="Sun X."/>
            <person name="Zhang S."/>
            <person name="Liu B."/>
            <person name="Cheng P."/>
            <person name="Jiang X."/>
            <person name="Li J."/>
            <person name="Fan D."/>
            <person name="Wang W."/>
            <person name="Fu W."/>
            <person name="Wang T."/>
            <person name="Wang B."/>
            <person name="Zhang J."/>
            <person name="Peng Z."/>
            <person name="Li Y."/>
            <person name="Li N."/>
            <person name="Wang J."/>
            <person name="Chen M."/>
            <person name="He Y."/>
            <person name="Tan F."/>
            <person name="Song X."/>
            <person name="Zheng Q."/>
            <person name="Huang R."/>
            <person name="Yang H."/>
            <person name="Du X."/>
            <person name="Chen L."/>
            <person name="Yang M."/>
            <person name="Gaffney P.M."/>
            <person name="Wang S."/>
            <person name="Luo L."/>
            <person name="She Z."/>
            <person name="Ming Y."/>
            <person name="Huang W."/>
            <person name="Zhang S."/>
            <person name="Huang B."/>
            <person name="Zhang Y."/>
            <person name="Qu T."/>
            <person name="Ni P."/>
            <person name="Miao G."/>
            <person name="Wang J."/>
            <person name="Wang Q."/>
            <person name="Steinberg C.E."/>
            <person name="Wang H."/>
            <person name="Li N."/>
            <person name="Qian L."/>
            <person name="Zhang G."/>
            <person name="Li Y."/>
            <person name="Yang H."/>
            <person name="Liu X."/>
            <person name="Wang J."/>
            <person name="Yin Y."/>
            <person name="Wang J."/>
        </authorList>
    </citation>
    <scope>NUCLEOTIDE SEQUENCE [LARGE SCALE GENOMIC DNA]</scope>
    <source>
        <strain evidence="2">05x7-T-G4-1.051#20</strain>
    </source>
</reference>
<evidence type="ECO:0000313" key="4">
    <source>
        <dbReference type="Proteomes" id="UP000005408"/>
    </source>
</evidence>
<dbReference type="Proteomes" id="UP000005408">
    <property type="component" value="Unassembled WGS sequence"/>
</dbReference>
<organism evidence="2">
    <name type="scientific">Magallana gigas</name>
    <name type="common">Pacific oyster</name>
    <name type="synonym">Crassostrea gigas</name>
    <dbReference type="NCBI Taxonomy" id="29159"/>
    <lineage>
        <taxon>Eukaryota</taxon>
        <taxon>Metazoa</taxon>
        <taxon>Spiralia</taxon>
        <taxon>Lophotrochozoa</taxon>
        <taxon>Mollusca</taxon>
        <taxon>Bivalvia</taxon>
        <taxon>Autobranchia</taxon>
        <taxon>Pteriomorphia</taxon>
        <taxon>Ostreida</taxon>
        <taxon>Ostreoidea</taxon>
        <taxon>Ostreidae</taxon>
        <taxon>Magallana</taxon>
    </lineage>
</organism>
<dbReference type="OMA" id="NICIKHQ"/>
<keyword evidence="4" id="KW-1185">Reference proteome</keyword>
<reference evidence="3" key="2">
    <citation type="submission" date="2022-08" db="UniProtKB">
        <authorList>
            <consortium name="EnsemblMetazoa"/>
        </authorList>
    </citation>
    <scope>IDENTIFICATION</scope>
    <source>
        <strain evidence="3">05x7-T-G4-1.051#20</strain>
    </source>
</reference>